<proteinExistence type="predicted"/>
<protein>
    <submittedName>
        <fullName evidence="1">Uncharacterized protein</fullName>
    </submittedName>
</protein>
<dbReference type="Proteomes" id="UP000600547">
    <property type="component" value="Unassembled WGS sequence"/>
</dbReference>
<dbReference type="EMBL" id="BMQG01000017">
    <property type="protein sequence ID" value="GGM55130.1"/>
    <property type="molecule type" value="Genomic_DNA"/>
</dbReference>
<dbReference type="RefSeq" id="WP_162621396.1">
    <property type="nucleotide sequence ID" value="NZ_BMQG01000017.1"/>
</dbReference>
<name>A0A8H9LCS8_9DEIO</name>
<accession>A0A8H9LCS8</accession>
<gene>
    <name evidence="1" type="ORF">GCM10008956_33830</name>
</gene>
<comment type="caution">
    <text evidence="1">The sequence shown here is derived from an EMBL/GenBank/DDBJ whole genome shotgun (WGS) entry which is preliminary data.</text>
</comment>
<sequence length="173" mass="19466">MNEIPAPLADEAAERWAAFDLGLMDWPQVIAWADGWILRLDIHPELLLDVSLSVTRPRDGVTALKRMANLSGKTTLFPYLKAIWREKWIAGEISSADVVSGAWRAGQSIPPDTEEWKRVDRLDHCLEEAIADWLPDEARKAAEHLLAQEVEAYLELSPDEHTLPFESNGGELE</sequence>
<evidence type="ECO:0000313" key="1">
    <source>
        <dbReference type="EMBL" id="GGM55130.1"/>
    </source>
</evidence>
<organism evidence="1 2">
    <name type="scientific">Deinococcus arenae</name>
    <dbReference type="NCBI Taxonomy" id="1452751"/>
    <lineage>
        <taxon>Bacteria</taxon>
        <taxon>Thermotogati</taxon>
        <taxon>Deinococcota</taxon>
        <taxon>Deinococci</taxon>
        <taxon>Deinococcales</taxon>
        <taxon>Deinococcaceae</taxon>
        <taxon>Deinococcus</taxon>
    </lineage>
</organism>
<reference evidence="2" key="1">
    <citation type="journal article" date="2019" name="Int. J. Syst. Evol. Microbiol.">
        <title>The Global Catalogue of Microorganisms (GCM) 10K type strain sequencing project: providing services to taxonomists for standard genome sequencing and annotation.</title>
        <authorList>
            <consortium name="The Broad Institute Genomics Platform"/>
            <consortium name="The Broad Institute Genome Sequencing Center for Infectious Disease"/>
            <person name="Wu L."/>
            <person name="Ma J."/>
        </authorList>
    </citation>
    <scope>NUCLEOTIDE SEQUENCE [LARGE SCALE GENOMIC DNA]</scope>
    <source>
        <strain evidence="2">JCM 31047</strain>
    </source>
</reference>
<dbReference type="AlphaFoldDB" id="A0A8H9LCS8"/>
<evidence type="ECO:0000313" key="2">
    <source>
        <dbReference type="Proteomes" id="UP000600547"/>
    </source>
</evidence>
<keyword evidence="2" id="KW-1185">Reference proteome</keyword>